<evidence type="ECO:0000313" key="2">
    <source>
        <dbReference type="Proteomes" id="UP000485058"/>
    </source>
</evidence>
<evidence type="ECO:0000313" key="1">
    <source>
        <dbReference type="EMBL" id="GFH27286.1"/>
    </source>
</evidence>
<name>A0A6A0A3N4_HAELA</name>
<dbReference type="AlphaFoldDB" id="A0A6A0A3N4"/>
<proteinExistence type="predicted"/>
<accession>A0A6A0A3N4</accession>
<keyword evidence="2" id="KW-1185">Reference proteome</keyword>
<feature type="non-terminal residue" evidence="1">
    <location>
        <position position="29"/>
    </location>
</feature>
<reference evidence="1 2" key="1">
    <citation type="submission" date="2020-02" db="EMBL/GenBank/DDBJ databases">
        <title>Draft genome sequence of Haematococcus lacustris strain NIES-144.</title>
        <authorList>
            <person name="Morimoto D."/>
            <person name="Nakagawa S."/>
            <person name="Yoshida T."/>
            <person name="Sawayama S."/>
        </authorList>
    </citation>
    <scope>NUCLEOTIDE SEQUENCE [LARGE SCALE GENOMIC DNA]</scope>
    <source>
        <strain evidence="1 2">NIES-144</strain>
    </source>
</reference>
<dbReference type="Proteomes" id="UP000485058">
    <property type="component" value="Unassembled WGS sequence"/>
</dbReference>
<sequence>MAQAGCSSRAAGLEADQVQLLVCQSMNHP</sequence>
<gene>
    <name evidence="1" type="ORF">HaLaN_25582</name>
</gene>
<organism evidence="1 2">
    <name type="scientific">Haematococcus lacustris</name>
    <name type="common">Green alga</name>
    <name type="synonym">Haematococcus pluvialis</name>
    <dbReference type="NCBI Taxonomy" id="44745"/>
    <lineage>
        <taxon>Eukaryota</taxon>
        <taxon>Viridiplantae</taxon>
        <taxon>Chlorophyta</taxon>
        <taxon>core chlorophytes</taxon>
        <taxon>Chlorophyceae</taxon>
        <taxon>CS clade</taxon>
        <taxon>Chlamydomonadales</taxon>
        <taxon>Haematococcaceae</taxon>
        <taxon>Haematococcus</taxon>
    </lineage>
</organism>
<comment type="caution">
    <text evidence="1">The sequence shown here is derived from an EMBL/GenBank/DDBJ whole genome shotgun (WGS) entry which is preliminary data.</text>
</comment>
<feature type="non-terminal residue" evidence="1">
    <location>
        <position position="1"/>
    </location>
</feature>
<dbReference type="EMBL" id="BLLF01003421">
    <property type="protein sequence ID" value="GFH27286.1"/>
    <property type="molecule type" value="Genomic_DNA"/>
</dbReference>
<protein>
    <submittedName>
        <fullName evidence="1">Uncharacterized protein</fullName>
    </submittedName>
</protein>